<gene>
    <name evidence="1" type="ORF">BKA05_000690</name>
</gene>
<dbReference type="EMBL" id="JACBZI010000001">
    <property type="protein sequence ID" value="NYI09175.1"/>
    <property type="molecule type" value="Genomic_DNA"/>
</dbReference>
<organism evidence="1 2">
    <name type="scientific">Nocardioides marinus</name>
    <dbReference type="NCBI Taxonomy" id="374514"/>
    <lineage>
        <taxon>Bacteria</taxon>
        <taxon>Bacillati</taxon>
        <taxon>Actinomycetota</taxon>
        <taxon>Actinomycetes</taxon>
        <taxon>Propionibacteriales</taxon>
        <taxon>Nocardioidaceae</taxon>
        <taxon>Nocardioides</taxon>
    </lineage>
</organism>
<proteinExistence type="predicted"/>
<accession>A0A7Z0C0X8</accession>
<name>A0A7Z0C0X8_9ACTN</name>
<dbReference type="AlphaFoldDB" id="A0A7Z0C0X8"/>
<dbReference type="InterPro" id="IPR056955">
    <property type="entry name" value="ORC-CDC6-like"/>
</dbReference>
<reference evidence="1 2" key="1">
    <citation type="submission" date="2020-07" db="EMBL/GenBank/DDBJ databases">
        <title>Sequencing the genomes of 1000 actinobacteria strains.</title>
        <authorList>
            <person name="Klenk H.-P."/>
        </authorList>
    </citation>
    <scope>NUCLEOTIDE SEQUENCE [LARGE SCALE GENOMIC DNA]</scope>
    <source>
        <strain evidence="1 2">DSM 18248</strain>
    </source>
</reference>
<sequence length="557" mass="61718">MVDLHDSDELALFEERAEYLTDSQFDAWTAPSPHEAQVLRQLTSTGPKLLSGPRGCGKTTLMKRAQRNMRIAGRSLPIYVNYGRSMFIEPAFTRRADADGFFLDWLVAKVIVGLVSELDEQGLTDVASEYADEAREFVNAAESDPSIQRVKLPGPNRLAAHLDELALEAGFSQTVLLLDDAAHAFVPEQQRIFFEFVRNLKTQRVTYKAAIYPGVTEFSPNFHVGHDAKMIRAWIPVEGHEYLEFMRSAYERRLPDAQRSTVPNEVVDFFAGASFGIPRTFFSMLEMYLDQRTESSGKKPRLPLQVVETHADQLRAVHRGLKSKLPRYERYVEAGETVLGNGLRAIKDLNEGRRDGAPTALDLAIETPSSSQLGTVIGLLEYVGLVRSTAENVSVGEHTYSKYAIHGALLVSAAALKFGQNPTLADRGRALVRSARTGSFARVVESKLLPPAEASQCQLQVGRCPQCGAERLHESARFCHSCGSELVEVSRLTELLAASIEELPLTENKLAALRDVDILTVEAIVRDRGLIEISKASRVGPTWARRIYSVAEEYVGV</sequence>
<protein>
    <recommendedName>
        <fullName evidence="3">Zinc ribbon domain-containing protein</fullName>
    </recommendedName>
</protein>
<evidence type="ECO:0000313" key="1">
    <source>
        <dbReference type="EMBL" id="NYI09175.1"/>
    </source>
</evidence>
<dbReference type="InterPro" id="IPR027417">
    <property type="entry name" value="P-loop_NTPase"/>
</dbReference>
<dbReference type="SUPFAM" id="SSF52540">
    <property type="entry name" value="P-loop containing nucleoside triphosphate hydrolases"/>
    <property type="match status" value="1"/>
</dbReference>
<dbReference type="RefSeq" id="WP_179530191.1">
    <property type="nucleotide sequence ID" value="NZ_BAAAPP010000002.1"/>
</dbReference>
<dbReference type="Proteomes" id="UP000537326">
    <property type="component" value="Unassembled WGS sequence"/>
</dbReference>
<evidence type="ECO:0000313" key="2">
    <source>
        <dbReference type="Proteomes" id="UP000537326"/>
    </source>
</evidence>
<dbReference type="Pfam" id="PF24389">
    <property type="entry name" value="ORC-CDC6-like"/>
    <property type="match status" value="1"/>
</dbReference>
<keyword evidence="2" id="KW-1185">Reference proteome</keyword>
<comment type="caution">
    <text evidence="1">The sequence shown here is derived from an EMBL/GenBank/DDBJ whole genome shotgun (WGS) entry which is preliminary data.</text>
</comment>
<evidence type="ECO:0008006" key="3">
    <source>
        <dbReference type="Google" id="ProtNLM"/>
    </source>
</evidence>